<proteinExistence type="predicted"/>
<organism evidence="1 2">
    <name type="scientific">Myroides indicus</name>
    <dbReference type="NCBI Taxonomy" id="1323422"/>
    <lineage>
        <taxon>Bacteria</taxon>
        <taxon>Pseudomonadati</taxon>
        <taxon>Bacteroidota</taxon>
        <taxon>Flavobacteriia</taxon>
        <taxon>Flavobacteriales</taxon>
        <taxon>Flavobacteriaceae</taxon>
        <taxon>Myroides</taxon>
    </lineage>
</organism>
<name>A0A4R7EMB2_9FLAO</name>
<protein>
    <submittedName>
        <fullName evidence="1">Uncharacterized protein</fullName>
    </submittedName>
</protein>
<dbReference type="Proteomes" id="UP000295215">
    <property type="component" value="Unassembled WGS sequence"/>
</dbReference>
<keyword evidence="2" id="KW-1185">Reference proteome</keyword>
<accession>A0A4R7EMB2</accession>
<dbReference type="AlphaFoldDB" id="A0A4R7EMB2"/>
<feature type="non-terminal residue" evidence="1">
    <location>
        <position position="1"/>
    </location>
</feature>
<reference evidence="1 2" key="1">
    <citation type="submission" date="2019-03" db="EMBL/GenBank/DDBJ databases">
        <title>Genomic Encyclopedia of Archaeal and Bacterial Type Strains, Phase II (KMG-II): from individual species to whole genera.</title>
        <authorList>
            <person name="Goeker M."/>
        </authorList>
    </citation>
    <scope>NUCLEOTIDE SEQUENCE [LARGE SCALE GENOMIC DNA]</scope>
    <source>
        <strain evidence="1 2">DSM 28213</strain>
    </source>
</reference>
<dbReference type="EMBL" id="SOAG01000035">
    <property type="protein sequence ID" value="TDS51660.1"/>
    <property type="molecule type" value="Genomic_DNA"/>
</dbReference>
<comment type="caution">
    <text evidence="1">The sequence shown here is derived from an EMBL/GenBank/DDBJ whole genome shotgun (WGS) entry which is preliminary data.</text>
</comment>
<gene>
    <name evidence="1" type="ORF">C8P70_13525</name>
</gene>
<evidence type="ECO:0000313" key="1">
    <source>
        <dbReference type="EMBL" id="TDS51660.1"/>
    </source>
</evidence>
<dbReference type="RefSeq" id="WP_166666229.1">
    <property type="nucleotide sequence ID" value="NZ_SOAG01000035.1"/>
</dbReference>
<sequence>EKRLAFNKTTNQAPKKNGAFILYSCTKKEQKGSKGKADTHRTTQPKDYGIMAGQKGGFAELFVLPCHPSGLIPFPFGFSACPP</sequence>
<evidence type="ECO:0000313" key="2">
    <source>
        <dbReference type="Proteomes" id="UP000295215"/>
    </source>
</evidence>